<organism evidence="2 3">
    <name type="scientific">Zobellia amurskyensis</name>
    <dbReference type="NCBI Taxonomy" id="248905"/>
    <lineage>
        <taxon>Bacteria</taxon>
        <taxon>Pseudomonadati</taxon>
        <taxon>Bacteroidota</taxon>
        <taxon>Flavobacteriia</taxon>
        <taxon>Flavobacteriales</taxon>
        <taxon>Flavobacteriaceae</taxon>
        <taxon>Zobellia</taxon>
    </lineage>
</organism>
<dbReference type="EMBL" id="RCNR01000014">
    <property type="protein sequence ID" value="MUH36040.1"/>
    <property type="molecule type" value="Genomic_DNA"/>
</dbReference>
<feature type="transmembrane region" description="Helical" evidence="1">
    <location>
        <begin position="58"/>
        <end position="79"/>
    </location>
</feature>
<dbReference type="Proteomes" id="UP000540519">
    <property type="component" value="Unassembled WGS sequence"/>
</dbReference>
<dbReference type="AlphaFoldDB" id="A0A7X2ZTC2"/>
<protein>
    <submittedName>
        <fullName evidence="2">Uncharacterized protein</fullName>
    </submittedName>
</protein>
<feature type="transmembrane region" description="Helical" evidence="1">
    <location>
        <begin position="20"/>
        <end position="38"/>
    </location>
</feature>
<name>A0A7X2ZTC2_9FLAO</name>
<feature type="transmembrane region" description="Helical" evidence="1">
    <location>
        <begin position="139"/>
        <end position="157"/>
    </location>
</feature>
<feature type="transmembrane region" description="Helical" evidence="1">
    <location>
        <begin position="113"/>
        <end position="133"/>
    </location>
</feature>
<reference evidence="2 3" key="1">
    <citation type="journal article" date="2019" name="Mar. Drugs">
        <title>Comparative Genomics and CAZyme Genome Repertoires of Marine Zobellia amurskyensis KMM 3526(T) and Zobellia laminariae KMM 3676(T).</title>
        <authorList>
            <person name="Chernysheva N."/>
            <person name="Bystritskaya E."/>
            <person name="Stenkova A."/>
            <person name="Golovkin I."/>
            <person name="Nedashkovskaya O."/>
            <person name="Isaeva M."/>
        </authorList>
    </citation>
    <scope>NUCLEOTIDE SEQUENCE [LARGE SCALE GENOMIC DNA]</scope>
    <source>
        <strain evidence="2 3">KMM 3526</strain>
    </source>
</reference>
<keyword evidence="1" id="KW-1133">Transmembrane helix</keyword>
<proteinExistence type="predicted"/>
<evidence type="ECO:0000256" key="1">
    <source>
        <dbReference type="SAM" id="Phobius"/>
    </source>
</evidence>
<evidence type="ECO:0000313" key="2">
    <source>
        <dbReference type="EMBL" id="MUH36040.1"/>
    </source>
</evidence>
<keyword evidence="1" id="KW-0812">Transmembrane</keyword>
<keyword evidence="1" id="KW-0472">Membrane</keyword>
<accession>A0A7X2ZTC2</accession>
<keyword evidence="3" id="KW-1185">Reference proteome</keyword>
<gene>
    <name evidence="2" type="ORF">D9O36_09320</name>
</gene>
<evidence type="ECO:0000313" key="3">
    <source>
        <dbReference type="Proteomes" id="UP000540519"/>
    </source>
</evidence>
<sequence length="167" mass="20107">MTRFIDIFNKILIYKNYKVFLLTFYFGLSLLFYLKWDYLYESWIESLKIINLKFEEPLSILIILYYCFFSFYAVMLLYYPLLIFDKKNDNNHQITFSKPKLNKGKSHEFIRDILLFIAFPILAILGILIWILFNYIWATYLILVISGVTALMLYLILKKVLKSIQKS</sequence>
<comment type="caution">
    <text evidence="2">The sequence shown here is derived from an EMBL/GenBank/DDBJ whole genome shotgun (WGS) entry which is preliminary data.</text>
</comment>